<evidence type="ECO:0000313" key="2">
    <source>
        <dbReference type="Proteomes" id="UP001145742"/>
    </source>
</evidence>
<gene>
    <name evidence="1" type="ORF">WISP_33313</name>
</gene>
<evidence type="ECO:0008006" key="3">
    <source>
        <dbReference type="Google" id="ProtNLM"/>
    </source>
</evidence>
<sequence length="75" mass="8785">MMDQTVARSSQYGFTEGKVCLTNLINFYGEMSGLVDEERTMIIVYLHFRKDFDTDSSKILIVNMKYGLDKQSWFK</sequence>
<reference evidence="1" key="1">
    <citation type="submission" date="2019-10" db="EMBL/GenBank/DDBJ databases">
        <authorList>
            <person name="Soares A.E.R."/>
            <person name="Aleixo A."/>
            <person name="Schneider P."/>
            <person name="Miyaki C.Y."/>
            <person name="Schneider M.P."/>
            <person name="Mello C."/>
            <person name="Vasconcelos A.T.R."/>
        </authorList>
    </citation>
    <scope>NUCLEOTIDE SEQUENCE</scope>
    <source>
        <tissue evidence="1">Muscle</tissue>
    </source>
</reference>
<keyword evidence="2" id="KW-1185">Reference proteome</keyword>
<protein>
    <recommendedName>
        <fullName evidence="3">Reverse transcriptase domain-containing protein</fullName>
    </recommendedName>
</protein>
<dbReference type="EMBL" id="WHWB01032803">
    <property type="protein sequence ID" value="KAJ7423588.1"/>
    <property type="molecule type" value="Genomic_DNA"/>
</dbReference>
<organism evidence="1 2">
    <name type="scientific">Willisornis vidua</name>
    <name type="common">Xingu scale-backed antbird</name>
    <dbReference type="NCBI Taxonomy" id="1566151"/>
    <lineage>
        <taxon>Eukaryota</taxon>
        <taxon>Metazoa</taxon>
        <taxon>Chordata</taxon>
        <taxon>Craniata</taxon>
        <taxon>Vertebrata</taxon>
        <taxon>Euteleostomi</taxon>
        <taxon>Archelosauria</taxon>
        <taxon>Archosauria</taxon>
        <taxon>Dinosauria</taxon>
        <taxon>Saurischia</taxon>
        <taxon>Theropoda</taxon>
        <taxon>Coelurosauria</taxon>
        <taxon>Aves</taxon>
        <taxon>Neognathae</taxon>
        <taxon>Neoaves</taxon>
        <taxon>Telluraves</taxon>
        <taxon>Australaves</taxon>
        <taxon>Passeriformes</taxon>
        <taxon>Thamnophilidae</taxon>
        <taxon>Willisornis</taxon>
    </lineage>
</organism>
<evidence type="ECO:0000313" key="1">
    <source>
        <dbReference type="EMBL" id="KAJ7423588.1"/>
    </source>
</evidence>
<accession>A0ABQ9DJH5</accession>
<name>A0ABQ9DJH5_9PASS</name>
<comment type="caution">
    <text evidence="1">The sequence shown here is derived from an EMBL/GenBank/DDBJ whole genome shotgun (WGS) entry which is preliminary data.</text>
</comment>
<proteinExistence type="predicted"/>
<dbReference type="Proteomes" id="UP001145742">
    <property type="component" value="Unassembled WGS sequence"/>
</dbReference>